<sequence>MKKISAAFIILVLSLNVMAESAEEKGMAIAVEADTRDTGWGDQKTSMEMILRNRHGDKSTREMHNKSLEVTGDGDKTLIVFDRPRDVKGTAFLSFTHAIKPDDQWIYLPALKRVKRISSSNKSGPFMGSEFAYEDISSQEIEKYTYKYIKDDVYEGRSVFVIERFPQYKNSGYTRMISWLDSETYSPLKIDFYDRKNSLLKTLTYHDYKQYLDKFWRADRMEMVNHLTGKSTTLIWSEYKFANGLSDRDFNKNSLKRAR</sequence>
<protein>
    <submittedName>
        <fullName evidence="2">Outer membrane lipoprotein-sorting protein</fullName>
    </submittedName>
</protein>
<accession>A0A3B1AVU0</accession>
<dbReference type="CDD" id="cd16329">
    <property type="entry name" value="LolA_like"/>
    <property type="match status" value="1"/>
</dbReference>
<evidence type="ECO:0000313" key="2">
    <source>
        <dbReference type="EMBL" id="VAX10159.1"/>
    </source>
</evidence>
<reference evidence="2" key="1">
    <citation type="submission" date="2018-06" db="EMBL/GenBank/DDBJ databases">
        <authorList>
            <person name="Zhirakovskaya E."/>
        </authorList>
    </citation>
    <scope>NUCLEOTIDE SEQUENCE</scope>
</reference>
<feature type="domain" description="Uncharacterized protein TP-0789" evidence="1">
    <location>
        <begin position="74"/>
        <end position="257"/>
    </location>
</feature>
<dbReference type="Gene3D" id="2.50.20.10">
    <property type="entry name" value="Lipoprotein localisation LolA/LolB/LppX"/>
    <property type="match status" value="1"/>
</dbReference>
<evidence type="ECO:0000259" key="1">
    <source>
        <dbReference type="Pfam" id="PF17131"/>
    </source>
</evidence>
<dbReference type="Pfam" id="PF17131">
    <property type="entry name" value="LolA_like"/>
    <property type="match status" value="1"/>
</dbReference>
<name>A0A3B1AVU0_9ZZZZ</name>
<proteinExistence type="predicted"/>
<dbReference type="AlphaFoldDB" id="A0A3B1AVU0"/>
<dbReference type="InterPro" id="IPR033399">
    <property type="entry name" value="TP_0789-like"/>
</dbReference>
<gene>
    <name evidence="2" type="ORF">MNBD_GAMMA25-634</name>
</gene>
<keyword evidence="2" id="KW-0449">Lipoprotein</keyword>
<dbReference type="EMBL" id="UOFY01000046">
    <property type="protein sequence ID" value="VAX10159.1"/>
    <property type="molecule type" value="Genomic_DNA"/>
</dbReference>
<organism evidence="2">
    <name type="scientific">hydrothermal vent metagenome</name>
    <dbReference type="NCBI Taxonomy" id="652676"/>
    <lineage>
        <taxon>unclassified sequences</taxon>
        <taxon>metagenomes</taxon>
        <taxon>ecological metagenomes</taxon>
    </lineage>
</organism>